<accession>A0A0J8RB34</accession>
<evidence type="ECO:0000256" key="1">
    <source>
        <dbReference type="SAM" id="MobiDB-lite"/>
    </source>
</evidence>
<feature type="region of interest" description="Disordered" evidence="1">
    <location>
        <begin position="231"/>
        <end position="264"/>
    </location>
</feature>
<dbReference type="STRING" id="454286.A0A0J8RB34"/>
<evidence type="ECO:0000313" key="3">
    <source>
        <dbReference type="Proteomes" id="UP000054559"/>
    </source>
</evidence>
<evidence type="ECO:0000313" key="2">
    <source>
        <dbReference type="EMBL" id="KMU81600.1"/>
    </source>
</evidence>
<feature type="compositionally biased region" description="Polar residues" evidence="1">
    <location>
        <begin position="249"/>
        <end position="264"/>
    </location>
</feature>
<reference evidence="3" key="1">
    <citation type="journal article" date="2010" name="Genome Res.">
        <title>Population genomic sequencing of Coccidioides fungi reveals recent hybridization and transposon control.</title>
        <authorList>
            <person name="Neafsey D.E."/>
            <person name="Barker B.M."/>
            <person name="Sharpton T.J."/>
            <person name="Stajich J.E."/>
            <person name="Park D.J."/>
            <person name="Whiston E."/>
            <person name="Hung C.-Y."/>
            <person name="McMahan C."/>
            <person name="White J."/>
            <person name="Sykes S."/>
            <person name="Heiman D."/>
            <person name="Young S."/>
            <person name="Zeng Q."/>
            <person name="Abouelleil A."/>
            <person name="Aftuck L."/>
            <person name="Bessette D."/>
            <person name="Brown A."/>
            <person name="FitzGerald M."/>
            <person name="Lui A."/>
            <person name="Macdonald J.P."/>
            <person name="Priest M."/>
            <person name="Orbach M.J."/>
            <person name="Galgiani J.N."/>
            <person name="Kirkland T.N."/>
            <person name="Cole G.T."/>
            <person name="Birren B.W."/>
            <person name="Henn M.R."/>
            <person name="Taylor J.W."/>
            <person name="Rounsley S.D."/>
        </authorList>
    </citation>
    <scope>NUCLEOTIDE SEQUENCE [LARGE SCALE GENOMIC DNA]</scope>
    <source>
        <strain evidence="3">RMSCC 3703</strain>
    </source>
</reference>
<organism evidence="2 3">
    <name type="scientific">Coccidioides immitis RMSCC 3703</name>
    <dbReference type="NCBI Taxonomy" id="454286"/>
    <lineage>
        <taxon>Eukaryota</taxon>
        <taxon>Fungi</taxon>
        <taxon>Dikarya</taxon>
        <taxon>Ascomycota</taxon>
        <taxon>Pezizomycotina</taxon>
        <taxon>Eurotiomycetes</taxon>
        <taxon>Eurotiomycetidae</taxon>
        <taxon>Onygenales</taxon>
        <taxon>Onygenaceae</taxon>
        <taxon>Coccidioides</taxon>
    </lineage>
</organism>
<feature type="region of interest" description="Disordered" evidence="1">
    <location>
        <begin position="297"/>
        <end position="352"/>
    </location>
</feature>
<dbReference type="OrthoDB" id="4182572at2759"/>
<protein>
    <submittedName>
        <fullName evidence="2">Uncharacterized protein</fullName>
    </submittedName>
</protein>
<feature type="compositionally biased region" description="Acidic residues" evidence="1">
    <location>
        <begin position="297"/>
        <end position="308"/>
    </location>
</feature>
<dbReference type="EMBL" id="DS268205">
    <property type="protein sequence ID" value="KMU81600.1"/>
    <property type="molecule type" value="Genomic_DNA"/>
</dbReference>
<name>A0A0J8RB34_COCIT</name>
<sequence>MEQLMFTDVETQLSKEHNLKYQRTAKAGEQVLLPSDQWWTVDLYLDALVDEYSNKQPPSDGEVYQKVRQYEYEANTCHKDCWITCLSENKAKCLQQLLHHDHIWAGFDSLLVIPELWSGMNIGSLHQVITLNCDEEVIHYLGYVKKFWFSLVEGNLSKMMKINLHTVEALELLAPGVSHKDAKTMQGLVLRVANCLKQLISLDKFTPTLWRAFLSIYNPLHDAGANYPVQRKEEKNHQWQEKQQQKKQSSGAEHQATAAQANLATPQDLTFQSLLEETGASDYIQSWVGMSPIPEVVGEEPVDQDESDSMSLEEATERQFGESEEPVGQEEPDSMLLEETPERQFGESEEIE</sequence>
<feature type="compositionally biased region" description="Basic and acidic residues" evidence="1">
    <location>
        <begin position="231"/>
        <end position="244"/>
    </location>
</feature>
<dbReference type="AlphaFoldDB" id="A0A0J8RB34"/>
<dbReference type="Pfam" id="PF12520">
    <property type="entry name" value="DUF3723"/>
    <property type="match status" value="1"/>
</dbReference>
<gene>
    <name evidence="2" type="ORF">CISG_09213</name>
</gene>
<dbReference type="Proteomes" id="UP000054559">
    <property type="component" value="Unassembled WGS sequence"/>
</dbReference>
<feature type="compositionally biased region" description="Acidic residues" evidence="1">
    <location>
        <begin position="322"/>
        <end position="333"/>
    </location>
</feature>
<proteinExistence type="predicted"/>
<dbReference type="InterPro" id="IPR022198">
    <property type="entry name" value="DUF3723"/>
</dbReference>